<accession>A0A409XH43</accession>
<reference evidence="2 3" key="1">
    <citation type="journal article" date="2018" name="Evol. Lett.">
        <title>Horizontal gene cluster transfer increased hallucinogenic mushroom diversity.</title>
        <authorList>
            <person name="Reynolds H.T."/>
            <person name="Vijayakumar V."/>
            <person name="Gluck-Thaler E."/>
            <person name="Korotkin H.B."/>
            <person name="Matheny P.B."/>
            <person name="Slot J.C."/>
        </authorList>
    </citation>
    <scope>NUCLEOTIDE SEQUENCE [LARGE SCALE GENOMIC DNA]</scope>
    <source>
        <strain evidence="2 3">2631</strain>
    </source>
</reference>
<comment type="caution">
    <text evidence="2">The sequence shown here is derived from an EMBL/GenBank/DDBJ whole genome shotgun (WGS) entry which is preliminary data.</text>
</comment>
<dbReference type="InParanoid" id="A0A409XH43"/>
<organism evidence="2 3">
    <name type="scientific">Psilocybe cyanescens</name>
    <dbReference type="NCBI Taxonomy" id="93625"/>
    <lineage>
        <taxon>Eukaryota</taxon>
        <taxon>Fungi</taxon>
        <taxon>Dikarya</taxon>
        <taxon>Basidiomycota</taxon>
        <taxon>Agaricomycotina</taxon>
        <taxon>Agaricomycetes</taxon>
        <taxon>Agaricomycetidae</taxon>
        <taxon>Agaricales</taxon>
        <taxon>Agaricineae</taxon>
        <taxon>Strophariaceae</taxon>
        <taxon>Psilocybe</taxon>
    </lineage>
</organism>
<gene>
    <name evidence="2" type="ORF">CVT25_012025</name>
</gene>
<evidence type="ECO:0000259" key="1">
    <source>
        <dbReference type="Pfam" id="PF13352"/>
    </source>
</evidence>
<sequence length="423" mass="46994">MPVVNNDMAGGTHSQVFTQIKPMPILRTSGAPTFDGKYVNDFLSIIECHDSAAGLPLSELPKYIVQYCTDEVKQVIRFCKELSGSDWDKVKELLLELYGSNNEPVKATLKSLRSYIRKHTQGREFLTQDEVDIYHRGFLAIAAQLKSKKLINNIEMRLKFFAGLPKRTQAFVTTCLPAENLITTLPLAVKAVIDIICCRFNPTSIESYNIDSEEEDSNGDVVMGPATMTSTIQLSSIIKPAKPKTAVVKNDIDTLAQQLQQLSLNQAQMQQLFQSAMSTGNFNCAANATPVGKKTCFICGQAGIHRLHPCYCPETVKLITEALIKYDVTLNRYMLMNGADLLQIPFTPGGVVQYMQDHRADFPHKEGAPHFMMASASPTTLMLGVYPALHGDVYAIAVDQDECYYYDSAPARTHLHIWTLLVA</sequence>
<dbReference type="STRING" id="93625.A0A409XH43"/>
<dbReference type="OrthoDB" id="2996139at2759"/>
<protein>
    <recommendedName>
        <fullName evidence="1">DUF4100 domain-containing protein</fullName>
    </recommendedName>
</protein>
<dbReference type="InterPro" id="IPR025165">
    <property type="entry name" value="DUF4100"/>
</dbReference>
<keyword evidence="3" id="KW-1185">Reference proteome</keyword>
<name>A0A409XH43_PSICY</name>
<proteinExistence type="predicted"/>
<dbReference type="Proteomes" id="UP000283269">
    <property type="component" value="Unassembled WGS sequence"/>
</dbReference>
<dbReference type="Pfam" id="PF13352">
    <property type="entry name" value="DUF4100"/>
    <property type="match status" value="1"/>
</dbReference>
<evidence type="ECO:0000313" key="3">
    <source>
        <dbReference type="Proteomes" id="UP000283269"/>
    </source>
</evidence>
<dbReference type="EMBL" id="NHYD01001703">
    <property type="protein sequence ID" value="PPQ90076.1"/>
    <property type="molecule type" value="Genomic_DNA"/>
</dbReference>
<feature type="domain" description="DUF4100" evidence="1">
    <location>
        <begin position="331"/>
        <end position="412"/>
    </location>
</feature>
<dbReference type="AlphaFoldDB" id="A0A409XH43"/>
<evidence type="ECO:0000313" key="2">
    <source>
        <dbReference type="EMBL" id="PPQ90076.1"/>
    </source>
</evidence>